<feature type="domain" description="C2" evidence="13">
    <location>
        <begin position="1"/>
        <end position="89"/>
    </location>
</feature>
<dbReference type="PANTHER" id="PTHR10857:SF106">
    <property type="entry name" value="C2 DOMAIN-CONTAINING PROTEIN"/>
    <property type="match status" value="1"/>
</dbReference>
<evidence type="ECO:0000256" key="1">
    <source>
        <dbReference type="ARBA" id="ARBA00004123"/>
    </source>
</evidence>
<organism evidence="14 15">
    <name type="scientific">Strongylus vulgaris</name>
    <name type="common">Blood worm</name>
    <dbReference type="NCBI Taxonomy" id="40348"/>
    <lineage>
        <taxon>Eukaryota</taxon>
        <taxon>Metazoa</taxon>
        <taxon>Ecdysozoa</taxon>
        <taxon>Nematoda</taxon>
        <taxon>Chromadorea</taxon>
        <taxon>Rhabditida</taxon>
        <taxon>Rhabditina</taxon>
        <taxon>Rhabditomorpha</taxon>
        <taxon>Strongyloidea</taxon>
        <taxon>Strongylidae</taxon>
        <taxon>Strongylus</taxon>
    </lineage>
</organism>
<keyword evidence="8" id="KW-0677">Repeat</keyword>
<evidence type="ECO:0000256" key="2">
    <source>
        <dbReference type="ARBA" id="ARBA00004236"/>
    </source>
</evidence>
<evidence type="ECO:0000256" key="5">
    <source>
        <dbReference type="ARBA" id="ARBA00022475"/>
    </source>
</evidence>
<evidence type="ECO:0000256" key="6">
    <source>
        <dbReference type="ARBA" id="ARBA00022490"/>
    </source>
</evidence>
<dbReference type="PROSITE" id="PS50004">
    <property type="entry name" value="C2"/>
    <property type="match status" value="2"/>
</dbReference>
<dbReference type="CDD" id="cd04047">
    <property type="entry name" value="C2B_Copine"/>
    <property type="match status" value="1"/>
</dbReference>
<dbReference type="GO" id="GO:0005544">
    <property type="term" value="F:calcium-dependent phospholipid binding"/>
    <property type="evidence" value="ECO:0007669"/>
    <property type="project" value="InterPro"/>
</dbReference>
<dbReference type="PANTHER" id="PTHR10857">
    <property type="entry name" value="COPINE"/>
    <property type="match status" value="1"/>
</dbReference>
<feature type="compositionally biased region" description="Pro residues" evidence="12">
    <location>
        <begin position="497"/>
        <end position="508"/>
    </location>
</feature>
<comment type="similarity">
    <text evidence="4">Belongs to the copine family.</text>
</comment>
<dbReference type="InterPro" id="IPR036465">
    <property type="entry name" value="vWFA_dom_sf"/>
</dbReference>
<keyword evidence="10" id="KW-0472">Membrane</keyword>
<evidence type="ECO:0000256" key="8">
    <source>
        <dbReference type="ARBA" id="ARBA00022737"/>
    </source>
</evidence>
<dbReference type="GO" id="GO:0005886">
    <property type="term" value="C:plasma membrane"/>
    <property type="evidence" value="ECO:0007669"/>
    <property type="project" value="UniProtKB-SubCell"/>
</dbReference>
<keyword evidence="15" id="KW-1185">Reference proteome</keyword>
<dbReference type="InterPro" id="IPR045052">
    <property type="entry name" value="Copine"/>
</dbReference>
<name>A0A3P7IX52_STRVU</name>
<evidence type="ECO:0000256" key="12">
    <source>
        <dbReference type="SAM" id="MobiDB-lite"/>
    </source>
</evidence>
<gene>
    <name evidence="14" type="ORF">SVUK_LOCUS12678</name>
</gene>
<evidence type="ECO:0000256" key="3">
    <source>
        <dbReference type="ARBA" id="ARBA00004496"/>
    </source>
</evidence>
<comment type="subcellular location">
    <subcellularLocation>
        <location evidence="2">Cell membrane</location>
    </subcellularLocation>
    <subcellularLocation>
        <location evidence="3">Cytoplasm</location>
    </subcellularLocation>
    <subcellularLocation>
        <location evidence="1">Nucleus</location>
    </subcellularLocation>
</comment>
<evidence type="ECO:0000259" key="13">
    <source>
        <dbReference type="PROSITE" id="PS50004"/>
    </source>
</evidence>
<dbReference type="InterPro" id="IPR010734">
    <property type="entry name" value="Copine_C"/>
</dbReference>
<dbReference type="InterPro" id="IPR035892">
    <property type="entry name" value="C2_domain_sf"/>
</dbReference>
<dbReference type="GO" id="GO:0005737">
    <property type="term" value="C:cytoplasm"/>
    <property type="evidence" value="ECO:0007669"/>
    <property type="project" value="UniProtKB-SubCell"/>
</dbReference>
<dbReference type="CDD" id="cd04048">
    <property type="entry name" value="C2A_Copine"/>
    <property type="match status" value="1"/>
</dbReference>
<dbReference type="InterPro" id="IPR000008">
    <property type="entry name" value="C2_dom"/>
</dbReference>
<dbReference type="AlphaFoldDB" id="A0A3P7IX52"/>
<feature type="region of interest" description="Disordered" evidence="12">
    <location>
        <begin position="479"/>
        <end position="541"/>
    </location>
</feature>
<dbReference type="FunFam" id="2.60.40.150:FF:000042">
    <property type="entry name" value="Copine 3"/>
    <property type="match status" value="1"/>
</dbReference>
<evidence type="ECO:0000256" key="9">
    <source>
        <dbReference type="ARBA" id="ARBA00022837"/>
    </source>
</evidence>
<keyword evidence="9" id="KW-0106">Calcium</keyword>
<dbReference type="OrthoDB" id="5855668at2759"/>
<evidence type="ECO:0000313" key="14">
    <source>
        <dbReference type="EMBL" id="VDM77680.1"/>
    </source>
</evidence>
<feature type="compositionally biased region" description="Basic and acidic residues" evidence="12">
    <location>
        <begin position="481"/>
        <end position="491"/>
    </location>
</feature>
<feature type="region of interest" description="Disordered" evidence="12">
    <location>
        <begin position="595"/>
        <end position="643"/>
    </location>
</feature>
<protein>
    <recommendedName>
        <fullName evidence="13">C2 domain-containing protein</fullName>
    </recommendedName>
</protein>
<evidence type="ECO:0000256" key="10">
    <source>
        <dbReference type="ARBA" id="ARBA00023136"/>
    </source>
</evidence>
<sequence>MIMGYPILPVTSKGHWKECGRTERLQNTLNPEWSTQLRIEYFFEEKQSMKFEIYDIDSKSPELSDHDFLGRMECDLAEIVSNRPFVKPLSGLKGYCGDITIWSDEIDEGSKENVLFHLSAKKLDKKDFFGKSDPFLNIYRVDDDGSRVLVYRTEAIMKELNPTWKQFEVNSKLLCHGDHNKAFLVECWDWDRDGGSSHDFIGSCEVSLNQLLSKSAVKSLPLINEKKQKKKGDKYKNSGTLEFDGVQILKQHTFLDYISGGYVDTISSKFTKLVRAVIDICQHYNNSKLFDAFGFGAILPPETHVSPIFSLNFDANPAVVGLPGVMEVYRFALNRVKLYGPTNFAPVIKEVAKKAARFKLDGARYEVLLIITDGAISDLAATKAAIIAASSLPLSIIIVGVGNDEFENMNELDSDDRLLSHAGRTAQRDIVQFVPLRNFIRQDCIGAESERVMGLLAKEVLAEIPLQLTSFMKMRNILPRSPDDPFPKDPEAVYQPSMPPNYPYPAQPPQTSNQQSPYHGIQGAQVPQSSTQEPQYPGVHPQPYPTLPQHSQAMGYPYPIPAQPVPFPQQQPIYQFYPSGPPMYAPTPMPYPPQPGMPTPGYMPQGPYLPQSAPNAPTAPPVDLNDIQPEVVTNRMKNMHLRR</sequence>
<proteinExistence type="inferred from homology"/>
<reference evidence="14 15" key="1">
    <citation type="submission" date="2018-11" db="EMBL/GenBank/DDBJ databases">
        <authorList>
            <consortium name="Pathogen Informatics"/>
        </authorList>
    </citation>
    <scope>NUCLEOTIDE SEQUENCE [LARGE SCALE GENOMIC DNA]</scope>
</reference>
<dbReference type="SUPFAM" id="SSF49562">
    <property type="entry name" value="C2 domain (Calcium/lipid-binding domain, CaLB)"/>
    <property type="match status" value="2"/>
</dbReference>
<evidence type="ECO:0000256" key="11">
    <source>
        <dbReference type="ARBA" id="ARBA00023242"/>
    </source>
</evidence>
<feature type="compositionally biased region" description="Low complexity" evidence="12">
    <location>
        <begin position="599"/>
        <end position="608"/>
    </location>
</feature>
<dbReference type="GO" id="GO:0005634">
    <property type="term" value="C:nucleus"/>
    <property type="evidence" value="ECO:0007669"/>
    <property type="project" value="UniProtKB-SubCell"/>
</dbReference>
<accession>A0A3P7IX52</accession>
<feature type="domain" description="C2" evidence="13">
    <location>
        <begin position="93"/>
        <end position="222"/>
    </location>
</feature>
<dbReference type="Pfam" id="PF07002">
    <property type="entry name" value="Copine"/>
    <property type="match status" value="1"/>
</dbReference>
<feature type="compositionally biased region" description="Polar residues" evidence="12">
    <location>
        <begin position="525"/>
        <end position="534"/>
    </location>
</feature>
<dbReference type="SUPFAM" id="SSF53300">
    <property type="entry name" value="vWA-like"/>
    <property type="match status" value="1"/>
</dbReference>
<keyword evidence="5" id="KW-1003">Cell membrane</keyword>
<dbReference type="GO" id="GO:0071277">
    <property type="term" value="P:cellular response to calcium ion"/>
    <property type="evidence" value="ECO:0007669"/>
    <property type="project" value="TreeGrafter"/>
</dbReference>
<dbReference type="Gene3D" id="2.60.40.150">
    <property type="entry name" value="C2 domain"/>
    <property type="match status" value="2"/>
</dbReference>
<dbReference type="SMART" id="SM00239">
    <property type="entry name" value="C2"/>
    <property type="match status" value="2"/>
</dbReference>
<dbReference type="EMBL" id="UYYB01099854">
    <property type="protein sequence ID" value="VDM77680.1"/>
    <property type="molecule type" value="Genomic_DNA"/>
</dbReference>
<dbReference type="SMART" id="SM00327">
    <property type="entry name" value="VWA"/>
    <property type="match status" value="1"/>
</dbReference>
<dbReference type="Proteomes" id="UP000270094">
    <property type="component" value="Unassembled WGS sequence"/>
</dbReference>
<keyword evidence="7" id="KW-0479">Metal-binding</keyword>
<dbReference type="Pfam" id="PF00168">
    <property type="entry name" value="C2"/>
    <property type="match status" value="2"/>
</dbReference>
<keyword evidence="6" id="KW-0963">Cytoplasm</keyword>
<evidence type="ECO:0000256" key="7">
    <source>
        <dbReference type="ARBA" id="ARBA00022723"/>
    </source>
</evidence>
<evidence type="ECO:0000313" key="15">
    <source>
        <dbReference type="Proteomes" id="UP000270094"/>
    </source>
</evidence>
<dbReference type="InterPro" id="IPR037768">
    <property type="entry name" value="C2B_Copine"/>
</dbReference>
<evidence type="ECO:0000256" key="4">
    <source>
        <dbReference type="ARBA" id="ARBA00009048"/>
    </source>
</evidence>
<dbReference type="GO" id="GO:0046872">
    <property type="term" value="F:metal ion binding"/>
    <property type="evidence" value="ECO:0007669"/>
    <property type="project" value="UniProtKB-KW"/>
</dbReference>
<dbReference type="InterPro" id="IPR002035">
    <property type="entry name" value="VWF_A"/>
</dbReference>
<keyword evidence="11" id="KW-0539">Nucleus</keyword>